<sequence length="295" mass="32331">MVSNVFVTAATSQLGSLTVEDLLKGSESKDIQITVGVRDPAKVPKEWTSAGVKVVKADYTENSEQWAKTLQGQDKVLLISSNTGIGAERVQQHKNVIDGAKKAGVKILAYTSILNADRIKLILAQDHQATEAYLKTVGLQYVLLRNGWYTENVFQSAAGWPHTHTHFSAAGDAKFSYASRADYAAAAAAVLRPSFKPTKVAYELGGDKAYTLSEFTAIASKSLGYELKHQSLPKDDYVQVLTKNGIPEGFANIFADADYYAEKDQSLYTESKDLSILIGRPTEPIEEFIPKYLKK</sequence>
<evidence type="ECO:0000259" key="1">
    <source>
        <dbReference type="Pfam" id="PF13460"/>
    </source>
</evidence>
<name>A0A316V968_9BASI</name>
<dbReference type="Proteomes" id="UP000245771">
    <property type="component" value="Unassembled WGS sequence"/>
</dbReference>
<accession>A0A316V968</accession>
<dbReference type="SUPFAM" id="SSF51735">
    <property type="entry name" value="NAD(P)-binding Rossmann-fold domains"/>
    <property type="match status" value="1"/>
</dbReference>
<dbReference type="Gene3D" id="3.90.25.10">
    <property type="entry name" value="UDP-galactose 4-epimerase, domain 1"/>
    <property type="match status" value="1"/>
</dbReference>
<reference evidence="2 3" key="1">
    <citation type="journal article" date="2018" name="Mol. Biol. Evol.">
        <title>Broad Genomic Sampling Reveals a Smut Pathogenic Ancestry of the Fungal Clade Ustilaginomycotina.</title>
        <authorList>
            <person name="Kijpornyongpan T."/>
            <person name="Mondo S.J."/>
            <person name="Barry K."/>
            <person name="Sandor L."/>
            <person name="Lee J."/>
            <person name="Lipzen A."/>
            <person name="Pangilinan J."/>
            <person name="LaButti K."/>
            <person name="Hainaut M."/>
            <person name="Henrissat B."/>
            <person name="Grigoriev I.V."/>
            <person name="Spatafora J.W."/>
            <person name="Aime M.C."/>
        </authorList>
    </citation>
    <scope>NUCLEOTIDE SEQUENCE [LARGE SCALE GENOMIC DNA]</scope>
    <source>
        <strain evidence="2 3">MCA 3882</strain>
    </source>
</reference>
<dbReference type="PANTHER" id="PTHR47129">
    <property type="entry name" value="QUINONE OXIDOREDUCTASE 2"/>
    <property type="match status" value="1"/>
</dbReference>
<dbReference type="Gene3D" id="3.40.50.720">
    <property type="entry name" value="NAD(P)-binding Rossmann-like Domain"/>
    <property type="match status" value="1"/>
</dbReference>
<dbReference type="STRING" id="1280837.A0A316V968"/>
<dbReference type="EMBL" id="KZ819604">
    <property type="protein sequence ID" value="PWN34149.1"/>
    <property type="molecule type" value="Genomic_DNA"/>
</dbReference>
<proteinExistence type="predicted"/>
<dbReference type="RefSeq" id="XP_025354451.1">
    <property type="nucleotide sequence ID" value="XM_025500501.1"/>
</dbReference>
<dbReference type="InterPro" id="IPR036291">
    <property type="entry name" value="NAD(P)-bd_dom_sf"/>
</dbReference>
<dbReference type="OrthoDB" id="419598at2759"/>
<dbReference type="PANTHER" id="PTHR47129:SF1">
    <property type="entry name" value="NMRA-LIKE DOMAIN-CONTAINING PROTEIN"/>
    <property type="match status" value="1"/>
</dbReference>
<keyword evidence="3" id="KW-1185">Reference proteome</keyword>
<dbReference type="Pfam" id="PF13460">
    <property type="entry name" value="NAD_binding_10"/>
    <property type="match status" value="1"/>
</dbReference>
<dbReference type="GeneID" id="37022282"/>
<dbReference type="InterPro" id="IPR016040">
    <property type="entry name" value="NAD(P)-bd_dom"/>
</dbReference>
<feature type="domain" description="NAD(P)-binding" evidence="1">
    <location>
        <begin position="10"/>
        <end position="191"/>
    </location>
</feature>
<evidence type="ECO:0000313" key="3">
    <source>
        <dbReference type="Proteomes" id="UP000245771"/>
    </source>
</evidence>
<evidence type="ECO:0000313" key="2">
    <source>
        <dbReference type="EMBL" id="PWN34149.1"/>
    </source>
</evidence>
<gene>
    <name evidence="2" type="ORF">FA14DRAFT_173856</name>
</gene>
<dbReference type="InterPro" id="IPR052718">
    <property type="entry name" value="NmrA-type_oxidoreductase"/>
</dbReference>
<organism evidence="2 3">
    <name type="scientific">Meira miltonrushii</name>
    <dbReference type="NCBI Taxonomy" id="1280837"/>
    <lineage>
        <taxon>Eukaryota</taxon>
        <taxon>Fungi</taxon>
        <taxon>Dikarya</taxon>
        <taxon>Basidiomycota</taxon>
        <taxon>Ustilaginomycotina</taxon>
        <taxon>Exobasidiomycetes</taxon>
        <taxon>Exobasidiales</taxon>
        <taxon>Brachybasidiaceae</taxon>
        <taxon>Meira</taxon>
    </lineage>
</organism>
<protein>
    <submittedName>
        <fullName evidence="2">NmrA family protein</fullName>
    </submittedName>
</protein>
<dbReference type="AlphaFoldDB" id="A0A316V968"/>
<dbReference type="InParanoid" id="A0A316V968"/>